<accession>A0A6G4V637</accession>
<name>A0A6G4V637_9ACTN</name>
<dbReference type="Proteomes" id="UP000472335">
    <property type="component" value="Unassembled WGS sequence"/>
</dbReference>
<dbReference type="EMBL" id="JAAKZY010000048">
    <property type="protein sequence ID" value="NGO09310.1"/>
    <property type="molecule type" value="Genomic_DNA"/>
</dbReference>
<comment type="caution">
    <text evidence="1">The sequence shown here is derived from an EMBL/GenBank/DDBJ whole genome shotgun (WGS) entry which is preliminary data.</text>
</comment>
<keyword evidence="2" id="KW-1185">Reference proteome</keyword>
<evidence type="ECO:0000313" key="2">
    <source>
        <dbReference type="Proteomes" id="UP000472335"/>
    </source>
</evidence>
<reference evidence="1 2" key="1">
    <citation type="submission" date="2020-02" db="EMBL/GenBank/DDBJ databases">
        <title>Whole-genome analyses of novel actinobacteria.</title>
        <authorList>
            <person name="Sahin N."/>
            <person name="Gencbay T."/>
        </authorList>
    </citation>
    <scope>NUCLEOTIDE SEQUENCE [LARGE SCALE GENOMIC DNA]</scope>
    <source>
        <strain evidence="1 2">HC44</strain>
    </source>
</reference>
<evidence type="ECO:0000313" key="1">
    <source>
        <dbReference type="EMBL" id="NGO09310.1"/>
    </source>
</evidence>
<dbReference type="AlphaFoldDB" id="A0A6G4V637"/>
<dbReference type="RefSeq" id="WP_165260155.1">
    <property type="nucleotide sequence ID" value="NZ_JAAKZY010000048.1"/>
</dbReference>
<protein>
    <submittedName>
        <fullName evidence="1">Uncharacterized protein</fullName>
    </submittedName>
</protein>
<proteinExistence type="predicted"/>
<dbReference type="Pfam" id="PF22091">
    <property type="entry name" value="DUF6941"/>
    <property type="match status" value="1"/>
</dbReference>
<organism evidence="1 2">
    <name type="scientific">Streptomyces scabichelini</name>
    <dbReference type="NCBI Taxonomy" id="2711217"/>
    <lineage>
        <taxon>Bacteria</taxon>
        <taxon>Bacillati</taxon>
        <taxon>Actinomycetota</taxon>
        <taxon>Actinomycetes</taxon>
        <taxon>Kitasatosporales</taxon>
        <taxon>Streptomycetaceae</taxon>
        <taxon>Streptomyces</taxon>
    </lineage>
</organism>
<sequence>MKLSMGILCDRATVREGLLHILGAGVTKTSLTLPTAPDLDLAIMLSSETWSEFAGTHSITVIVRHEDGTETGKLQLGWEAPDLGQQTDSSGAGEPMAQVPIVVPLRSIPLTEEGAHFVDLLVDGVNLTTVSFLVTKAALPGVTQQFR</sequence>
<gene>
    <name evidence="1" type="ORF">G5C60_17305</name>
</gene>
<dbReference type="InterPro" id="IPR054221">
    <property type="entry name" value="DUF6941"/>
</dbReference>